<comment type="caution">
    <text evidence="1">The sequence shown here is derived from an EMBL/GenBank/DDBJ whole genome shotgun (WGS) entry which is preliminary data.</text>
</comment>
<dbReference type="AlphaFoldDB" id="A0A0F9CYZ4"/>
<evidence type="ECO:0000313" key="1">
    <source>
        <dbReference type="EMBL" id="KKL54529.1"/>
    </source>
</evidence>
<feature type="non-terminal residue" evidence="1">
    <location>
        <position position="51"/>
    </location>
</feature>
<reference evidence="1" key="1">
    <citation type="journal article" date="2015" name="Nature">
        <title>Complex archaea that bridge the gap between prokaryotes and eukaryotes.</title>
        <authorList>
            <person name="Spang A."/>
            <person name="Saw J.H."/>
            <person name="Jorgensen S.L."/>
            <person name="Zaremba-Niedzwiedzka K."/>
            <person name="Martijn J."/>
            <person name="Lind A.E."/>
            <person name="van Eijk R."/>
            <person name="Schleper C."/>
            <person name="Guy L."/>
            <person name="Ettema T.J."/>
        </authorList>
    </citation>
    <scope>NUCLEOTIDE SEQUENCE</scope>
</reference>
<gene>
    <name evidence="1" type="ORF">LCGC14_2264490</name>
</gene>
<protein>
    <submittedName>
        <fullName evidence="1">Uncharacterized protein</fullName>
    </submittedName>
</protein>
<dbReference type="EMBL" id="LAZR01031166">
    <property type="protein sequence ID" value="KKL54529.1"/>
    <property type="molecule type" value="Genomic_DNA"/>
</dbReference>
<sequence>MDEMISRTGKQLPASAGLYHPVLISLPFFLACLPAAAGSNFGVLKKGLPHP</sequence>
<dbReference type="PROSITE" id="PS51257">
    <property type="entry name" value="PROKAR_LIPOPROTEIN"/>
    <property type="match status" value="1"/>
</dbReference>
<accession>A0A0F9CYZ4</accession>
<name>A0A0F9CYZ4_9ZZZZ</name>
<proteinExistence type="predicted"/>
<organism evidence="1">
    <name type="scientific">marine sediment metagenome</name>
    <dbReference type="NCBI Taxonomy" id="412755"/>
    <lineage>
        <taxon>unclassified sequences</taxon>
        <taxon>metagenomes</taxon>
        <taxon>ecological metagenomes</taxon>
    </lineage>
</organism>